<evidence type="ECO:0000256" key="1">
    <source>
        <dbReference type="SAM" id="MobiDB-lite"/>
    </source>
</evidence>
<evidence type="ECO:0000313" key="3">
    <source>
        <dbReference type="Proteomes" id="UP001195483"/>
    </source>
</evidence>
<feature type="compositionally biased region" description="Basic and acidic residues" evidence="1">
    <location>
        <begin position="46"/>
        <end position="66"/>
    </location>
</feature>
<dbReference type="EMBL" id="JAEAOA010001315">
    <property type="protein sequence ID" value="KAK3588629.1"/>
    <property type="molecule type" value="Genomic_DNA"/>
</dbReference>
<accession>A0AAE0VSL5</accession>
<protein>
    <submittedName>
        <fullName evidence="2">Uncharacterized protein</fullName>
    </submittedName>
</protein>
<organism evidence="2 3">
    <name type="scientific">Potamilus streckersoni</name>
    <dbReference type="NCBI Taxonomy" id="2493646"/>
    <lineage>
        <taxon>Eukaryota</taxon>
        <taxon>Metazoa</taxon>
        <taxon>Spiralia</taxon>
        <taxon>Lophotrochozoa</taxon>
        <taxon>Mollusca</taxon>
        <taxon>Bivalvia</taxon>
        <taxon>Autobranchia</taxon>
        <taxon>Heteroconchia</taxon>
        <taxon>Palaeoheterodonta</taxon>
        <taxon>Unionida</taxon>
        <taxon>Unionoidea</taxon>
        <taxon>Unionidae</taxon>
        <taxon>Ambleminae</taxon>
        <taxon>Lampsilini</taxon>
        <taxon>Potamilus</taxon>
    </lineage>
</organism>
<proteinExistence type="predicted"/>
<feature type="region of interest" description="Disordered" evidence="1">
    <location>
        <begin position="36"/>
        <end position="66"/>
    </location>
</feature>
<name>A0AAE0VSL5_9BIVA</name>
<evidence type="ECO:0000313" key="2">
    <source>
        <dbReference type="EMBL" id="KAK3588629.1"/>
    </source>
</evidence>
<sequence length="66" mass="7850">MSSGQISTAFHYSMSVGQRMYSIHYLMETSLQPLKRTDVFSRSYRRTKEQRNGEQEKTEEGRKKKE</sequence>
<keyword evidence="3" id="KW-1185">Reference proteome</keyword>
<comment type="caution">
    <text evidence="2">The sequence shown here is derived from an EMBL/GenBank/DDBJ whole genome shotgun (WGS) entry which is preliminary data.</text>
</comment>
<gene>
    <name evidence="2" type="ORF">CHS0354_021497</name>
</gene>
<dbReference type="Proteomes" id="UP001195483">
    <property type="component" value="Unassembled WGS sequence"/>
</dbReference>
<dbReference type="AlphaFoldDB" id="A0AAE0VSL5"/>
<reference evidence="2" key="1">
    <citation type="journal article" date="2021" name="Genome Biol. Evol.">
        <title>A High-Quality Reference Genome for a Parasitic Bivalve with Doubly Uniparental Inheritance (Bivalvia: Unionida).</title>
        <authorList>
            <person name="Smith C.H."/>
        </authorList>
    </citation>
    <scope>NUCLEOTIDE SEQUENCE</scope>
    <source>
        <strain evidence="2">CHS0354</strain>
    </source>
</reference>
<reference evidence="2" key="3">
    <citation type="submission" date="2023-05" db="EMBL/GenBank/DDBJ databases">
        <authorList>
            <person name="Smith C.H."/>
        </authorList>
    </citation>
    <scope>NUCLEOTIDE SEQUENCE</scope>
    <source>
        <strain evidence="2">CHS0354</strain>
        <tissue evidence="2">Mantle</tissue>
    </source>
</reference>
<reference evidence="2" key="2">
    <citation type="journal article" date="2021" name="Genome Biol. Evol.">
        <title>Developing a high-quality reference genome for a parasitic bivalve with doubly uniparental inheritance (Bivalvia: Unionida).</title>
        <authorList>
            <person name="Smith C.H."/>
        </authorList>
    </citation>
    <scope>NUCLEOTIDE SEQUENCE</scope>
    <source>
        <strain evidence="2">CHS0354</strain>
        <tissue evidence="2">Mantle</tissue>
    </source>
</reference>
<feature type="non-terminal residue" evidence="2">
    <location>
        <position position="66"/>
    </location>
</feature>